<name>A0A8G2F765_9BACT</name>
<protein>
    <submittedName>
        <fullName evidence="1">Uncharacterized protein</fullName>
    </submittedName>
</protein>
<dbReference type="Proteomes" id="UP000184001">
    <property type="component" value="Unassembled WGS sequence"/>
</dbReference>
<organism evidence="1 2">
    <name type="scientific">Halodesulfovibrio aestuarii</name>
    <dbReference type="NCBI Taxonomy" id="126333"/>
    <lineage>
        <taxon>Bacteria</taxon>
        <taxon>Pseudomonadati</taxon>
        <taxon>Thermodesulfobacteriota</taxon>
        <taxon>Desulfovibrionia</taxon>
        <taxon>Desulfovibrionales</taxon>
        <taxon>Desulfovibrionaceae</taxon>
        <taxon>Halodesulfovibrio</taxon>
    </lineage>
</organism>
<evidence type="ECO:0000313" key="1">
    <source>
        <dbReference type="EMBL" id="SHI77192.1"/>
    </source>
</evidence>
<proteinExistence type="predicted"/>
<evidence type="ECO:0000313" key="2">
    <source>
        <dbReference type="Proteomes" id="UP000184001"/>
    </source>
</evidence>
<gene>
    <name evidence="1" type="ORF">SAMN05660830_00934</name>
</gene>
<reference evidence="1 2" key="1">
    <citation type="submission" date="2016-11" db="EMBL/GenBank/DDBJ databases">
        <authorList>
            <person name="Varghese N."/>
            <person name="Submissions S."/>
        </authorList>
    </citation>
    <scope>NUCLEOTIDE SEQUENCE [LARGE SCALE GENOMIC DNA]</scope>
    <source>
        <strain evidence="1 2">DSM 17919</strain>
    </source>
</reference>
<sequence>MYWFIGLIAVVALGVNSWWRRSIARNYRELIAEIVEKRSGAVKDVYVAARKRKKYANNRDWDSEVNVLWTTDEGFPMDFSYTRKRENAENIKFTLKSVIQDGSGNVYLQGLDRSSKEERAIDITTLASHLKLPMYKVIPLDELMETVCGLRLHYN</sequence>
<accession>A0A8G2F765</accession>
<dbReference type="EMBL" id="FQZR01000002">
    <property type="protein sequence ID" value="SHI77192.1"/>
    <property type="molecule type" value="Genomic_DNA"/>
</dbReference>
<dbReference type="AlphaFoldDB" id="A0A8G2F765"/>
<comment type="caution">
    <text evidence="1">The sequence shown here is derived from an EMBL/GenBank/DDBJ whole genome shotgun (WGS) entry which is preliminary data.</text>
</comment>
<dbReference type="RefSeq" id="WP_020002046.1">
    <property type="nucleotide sequence ID" value="NZ_CP192219.1"/>
</dbReference>